<evidence type="ECO:0000256" key="7">
    <source>
        <dbReference type="SAM" id="MobiDB-lite"/>
    </source>
</evidence>
<evidence type="ECO:0000313" key="10">
    <source>
        <dbReference type="EMBL" id="KAD3515508.1"/>
    </source>
</evidence>
<sequence length="565" mass="61782">MQPGLLPGAPALEVPGSPAGADIMGTPFPTDAPPLSGQVSGHVSGPLRTLPPAPASAHVRTAAPAAPPAEAFVFPSFTKRRPFPGTGQSRSAAAAWARKYSRIITVTDAVVVFAAALAGHLAWFGLSPAPLHIGSVTTTYLVFSVIVGSGWMLALHVYRSRDSRITGMGADEYKRVVNASVMLLGGLALASVVFQFDVSRGYLGLVFPAGVGGLVCSRWLLRQWLQAQRQRGRYLFKVVVLGRARDVRYVVHQINAKSKAAYQVVGVALTGKKRTWLDVDSTRLPVVSDEQTVVDAVGRLRADAVIVAGPTKGGSRYVQELSWELEESSTQLILTTGLTNVAGPRIHSRPVEGLPLMHVELPQYSGAKHVLKRSLDVALSGAALLALIPVFLILAVLVRRDSPGPVIFRQKRVGRGGEVFEMLKFRSMVQTAEDDLAGLLDRNESSGVLFKMQHDPRVTRVGRWMRKYSLDELPQLWNVFLGHMSLVGPRPPLPREVAQYGNRVHRRLYIKPGLTGMWQINGRSELNWKDGVRLDLYYVENWSLAGDLIILWRTVQMLRRPVGAY</sequence>
<name>A0A5N6MI22_9MICC</name>
<feature type="transmembrane region" description="Helical" evidence="8">
    <location>
        <begin position="377"/>
        <end position="398"/>
    </location>
</feature>
<dbReference type="Pfam" id="PF02397">
    <property type="entry name" value="Bac_transf"/>
    <property type="match status" value="1"/>
</dbReference>
<dbReference type="PANTHER" id="PTHR30576">
    <property type="entry name" value="COLANIC BIOSYNTHESIS UDP-GLUCOSE LIPID CARRIER TRANSFERASE"/>
    <property type="match status" value="1"/>
</dbReference>
<evidence type="ECO:0000256" key="3">
    <source>
        <dbReference type="ARBA" id="ARBA00022679"/>
    </source>
</evidence>
<evidence type="ECO:0000256" key="8">
    <source>
        <dbReference type="SAM" id="Phobius"/>
    </source>
</evidence>
<comment type="similarity">
    <text evidence="2">Belongs to the bacterial sugar transferase family.</text>
</comment>
<dbReference type="PANTHER" id="PTHR30576:SF10">
    <property type="entry name" value="SLL5057 PROTEIN"/>
    <property type="match status" value="1"/>
</dbReference>
<evidence type="ECO:0000256" key="2">
    <source>
        <dbReference type="ARBA" id="ARBA00006464"/>
    </source>
</evidence>
<evidence type="ECO:0000259" key="9">
    <source>
        <dbReference type="Pfam" id="PF02397"/>
    </source>
</evidence>
<feature type="transmembrane region" description="Helical" evidence="8">
    <location>
        <begin position="103"/>
        <end position="126"/>
    </location>
</feature>
<gene>
    <name evidence="10" type="ORF">GD627_13220</name>
</gene>
<dbReference type="NCBIfam" id="TIGR03025">
    <property type="entry name" value="EPS_sugtrans"/>
    <property type="match status" value="1"/>
</dbReference>
<feature type="domain" description="Bacterial sugar transferase" evidence="9">
    <location>
        <begin position="372"/>
        <end position="557"/>
    </location>
</feature>
<keyword evidence="6 8" id="KW-0472">Membrane</keyword>
<evidence type="ECO:0000313" key="11">
    <source>
        <dbReference type="Proteomes" id="UP000326852"/>
    </source>
</evidence>
<dbReference type="Pfam" id="PF13727">
    <property type="entry name" value="CoA_binding_3"/>
    <property type="match status" value="1"/>
</dbReference>
<evidence type="ECO:0000256" key="5">
    <source>
        <dbReference type="ARBA" id="ARBA00022989"/>
    </source>
</evidence>
<feature type="transmembrane region" description="Helical" evidence="8">
    <location>
        <begin position="202"/>
        <end position="221"/>
    </location>
</feature>
<evidence type="ECO:0000256" key="4">
    <source>
        <dbReference type="ARBA" id="ARBA00022692"/>
    </source>
</evidence>
<dbReference type="Proteomes" id="UP000326852">
    <property type="component" value="Unassembled WGS sequence"/>
</dbReference>
<dbReference type="EMBL" id="VTFX01000005">
    <property type="protein sequence ID" value="KAD3515508.1"/>
    <property type="molecule type" value="Genomic_DNA"/>
</dbReference>
<feature type="transmembrane region" description="Helical" evidence="8">
    <location>
        <begin position="176"/>
        <end position="196"/>
    </location>
</feature>
<dbReference type="InterPro" id="IPR003362">
    <property type="entry name" value="Bact_transf"/>
</dbReference>
<dbReference type="GO" id="GO:0016020">
    <property type="term" value="C:membrane"/>
    <property type="evidence" value="ECO:0007669"/>
    <property type="project" value="UniProtKB-SubCell"/>
</dbReference>
<comment type="subcellular location">
    <subcellularLocation>
        <location evidence="1">Membrane</location>
        <topology evidence="1">Multi-pass membrane protein</topology>
    </subcellularLocation>
</comment>
<feature type="region of interest" description="Disordered" evidence="7">
    <location>
        <begin position="1"/>
        <end position="45"/>
    </location>
</feature>
<comment type="caution">
    <text evidence="10">The sequence shown here is derived from an EMBL/GenBank/DDBJ whole genome shotgun (WGS) entry which is preliminary data.</text>
</comment>
<accession>A0A5N6MI22</accession>
<keyword evidence="5 8" id="KW-1133">Transmembrane helix</keyword>
<keyword evidence="3 10" id="KW-0808">Transferase</keyword>
<dbReference type="InterPro" id="IPR017475">
    <property type="entry name" value="EPS_sugar_tfrase"/>
</dbReference>
<protein>
    <submittedName>
        <fullName evidence="10">Exopolysaccharide biosynthesis polyprenyl glycosylphosphotransferase</fullName>
    </submittedName>
</protein>
<organism evidence="10 11">
    <name type="scientific">Arthrobacter yangruifuii</name>
    <dbReference type="NCBI Taxonomy" id="2606616"/>
    <lineage>
        <taxon>Bacteria</taxon>
        <taxon>Bacillati</taxon>
        <taxon>Actinomycetota</taxon>
        <taxon>Actinomycetes</taxon>
        <taxon>Micrococcales</taxon>
        <taxon>Micrococcaceae</taxon>
        <taxon>Arthrobacter</taxon>
    </lineage>
</organism>
<proteinExistence type="inferred from homology"/>
<dbReference type="GO" id="GO:0016780">
    <property type="term" value="F:phosphotransferase activity, for other substituted phosphate groups"/>
    <property type="evidence" value="ECO:0007669"/>
    <property type="project" value="TreeGrafter"/>
</dbReference>
<reference evidence="10 11" key="1">
    <citation type="submission" date="2019-08" db="EMBL/GenBank/DDBJ databases">
        <title>Arthrobacter sp. nov., isolated from plateau pika and Tibetan wild ass.</title>
        <authorList>
            <person name="Ge Y."/>
        </authorList>
    </citation>
    <scope>NUCLEOTIDE SEQUENCE [LARGE SCALE GENOMIC DNA]</scope>
    <source>
        <strain evidence="10 11">785</strain>
    </source>
</reference>
<keyword evidence="4 8" id="KW-0812">Transmembrane</keyword>
<feature type="transmembrane region" description="Helical" evidence="8">
    <location>
        <begin position="132"/>
        <end position="155"/>
    </location>
</feature>
<evidence type="ECO:0000256" key="6">
    <source>
        <dbReference type="ARBA" id="ARBA00023136"/>
    </source>
</evidence>
<evidence type="ECO:0000256" key="1">
    <source>
        <dbReference type="ARBA" id="ARBA00004141"/>
    </source>
</evidence>
<dbReference type="AlphaFoldDB" id="A0A5N6MI22"/>
<keyword evidence="11" id="KW-1185">Reference proteome</keyword>